<gene>
    <name evidence="1" type="ORF">NBR_LOCUS18481</name>
</gene>
<proteinExistence type="predicted"/>
<dbReference type="AlphaFoldDB" id="A0A0N4YMR1"/>
<evidence type="ECO:0000313" key="1">
    <source>
        <dbReference type="EMBL" id="VDL82206.1"/>
    </source>
</evidence>
<accession>A0A0N4YMR1</accession>
<reference evidence="3" key="1">
    <citation type="submission" date="2017-02" db="UniProtKB">
        <authorList>
            <consortium name="WormBaseParasite"/>
        </authorList>
    </citation>
    <scope>IDENTIFICATION</scope>
</reference>
<dbReference type="Proteomes" id="UP000271162">
    <property type="component" value="Unassembled WGS sequence"/>
</dbReference>
<sequence length="90" mass="9471">MVCSRSPLPDTASGRFGHVVKEDYSQLGAKLSTLPCFASIGFLTCRLGDRKNSSLRRHNTLAGDRSMPCACKVGEVSSSADLLALLGAVA</sequence>
<keyword evidence="2" id="KW-1185">Reference proteome</keyword>
<organism evidence="3">
    <name type="scientific">Nippostrongylus brasiliensis</name>
    <name type="common">Rat hookworm</name>
    <dbReference type="NCBI Taxonomy" id="27835"/>
    <lineage>
        <taxon>Eukaryota</taxon>
        <taxon>Metazoa</taxon>
        <taxon>Ecdysozoa</taxon>
        <taxon>Nematoda</taxon>
        <taxon>Chromadorea</taxon>
        <taxon>Rhabditida</taxon>
        <taxon>Rhabditina</taxon>
        <taxon>Rhabditomorpha</taxon>
        <taxon>Strongyloidea</taxon>
        <taxon>Heligmosomidae</taxon>
        <taxon>Nippostrongylus</taxon>
    </lineage>
</organism>
<dbReference type="WBParaSite" id="NBR_0001848001-mRNA-1">
    <property type="protein sequence ID" value="NBR_0001848001-mRNA-1"/>
    <property type="gene ID" value="NBR_0001848001"/>
</dbReference>
<evidence type="ECO:0000313" key="3">
    <source>
        <dbReference type="WBParaSite" id="NBR_0001848001-mRNA-1"/>
    </source>
</evidence>
<name>A0A0N4YMR1_NIPBR</name>
<reference evidence="1 2" key="2">
    <citation type="submission" date="2018-11" db="EMBL/GenBank/DDBJ databases">
        <authorList>
            <consortium name="Pathogen Informatics"/>
        </authorList>
    </citation>
    <scope>NUCLEOTIDE SEQUENCE [LARGE SCALE GENOMIC DNA]</scope>
</reference>
<evidence type="ECO:0000313" key="2">
    <source>
        <dbReference type="Proteomes" id="UP000271162"/>
    </source>
</evidence>
<dbReference type="EMBL" id="UYSL01023453">
    <property type="protein sequence ID" value="VDL82206.1"/>
    <property type="molecule type" value="Genomic_DNA"/>
</dbReference>
<protein>
    <submittedName>
        <fullName evidence="1 3">Uncharacterized protein</fullName>
    </submittedName>
</protein>